<dbReference type="Gene3D" id="3.40.718.10">
    <property type="entry name" value="Isopropylmalate Dehydrogenase"/>
    <property type="match status" value="1"/>
</dbReference>
<comment type="cofactor">
    <cofactor evidence="1">
        <name>Mn(2+)</name>
        <dbReference type="ChEBI" id="CHEBI:29035"/>
    </cofactor>
</comment>
<evidence type="ECO:0000256" key="5">
    <source>
        <dbReference type="ARBA" id="ARBA00023027"/>
    </source>
</evidence>
<dbReference type="Pfam" id="PF00180">
    <property type="entry name" value="Iso_dh"/>
    <property type="match status" value="1"/>
</dbReference>
<evidence type="ECO:0000256" key="1">
    <source>
        <dbReference type="ARBA" id="ARBA00001936"/>
    </source>
</evidence>
<dbReference type="SMART" id="SM01329">
    <property type="entry name" value="Iso_dh"/>
    <property type="match status" value="1"/>
</dbReference>
<protein>
    <submittedName>
        <fullName evidence="9">Isocitrate/isopropylmalate family dehydrogenase</fullName>
    </submittedName>
</protein>
<sequence>MQPDTPATPPEASASPAPSDAPPAPTGPRPPRHLTLAVIPGDGIGPELTRSALTVLHALAEQKGLTLDIREELAGAEHFRRTGRPVVPGVLDRLAAADGVLKGPVGLPDVRHPDGTEAGLLGGVLRTGLDTYANIRPMRLLPGVRGATRHAAGDIDYVIVRENTEGLYLSRGAGVATPDAATDQLMITRSGTARVVRHAFELARTRAAARDASSTRRPEVVCVDKSNVLRSFALFHTVFEEVAADYPDIGSGHLYADAAAHELVAHPERFDVLVMENFLGDILSDLGAATVGGLGMCGSGNIGDGAAYFEPIHGSAPALAGRGLANPTSQLLSLVLLLEHVGHPDAARTLHTAIARAYADGAVGLTPTGTPHGGTHAVTDAVVAALG</sequence>
<feature type="region of interest" description="Disordered" evidence="7">
    <location>
        <begin position="1"/>
        <end position="33"/>
    </location>
</feature>
<keyword evidence="10" id="KW-1185">Reference proteome</keyword>
<name>A0ABU2NMI1_9ACTN</name>
<keyword evidence="5" id="KW-0520">NAD</keyword>
<evidence type="ECO:0000256" key="4">
    <source>
        <dbReference type="ARBA" id="ARBA00023002"/>
    </source>
</evidence>
<reference evidence="10" key="1">
    <citation type="submission" date="2023-07" db="EMBL/GenBank/DDBJ databases">
        <title>30 novel species of actinomycetes from the DSMZ collection.</title>
        <authorList>
            <person name="Nouioui I."/>
        </authorList>
    </citation>
    <scope>NUCLEOTIDE SEQUENCE [LARGE SCALE GENOMIC DNA]</scope>
    <source>
        <strain evidence="10">DSM 42041</strain>
    </source>
</reference>
<organism evidence="9 10">
    <name type="scientific">Streptomyces hazeniae</name>
    <dbReference type="NCBI Taxonomy" id="3075538"/>
    <lineage>
        <taxon>Bacteria</taxon>
        <taxon>Bacillati</taxon>
        <taxon>Actinomycetota</taxon>
        <taxon>Actinomycetes</taxon>
        <taxon>Kitasatosporales</taxon>
        <taxon>Streptomycetaceae</taxon>
        <taxon>Streptomyces</taxon>
    </lineage>
</organism>
<evidence type="ECO:0000256" key="3">
    <source>
        <dbReference type="ARBA" id="ARBA00022723"/>
    </source>
</evidence>
<comment type="cofactor">
    <cofactor evidence="2">
        <name>Mg(2+)</name>
        <dbReference type="ChEBI" id="CHEBI:18420"/>
    </cofactor>
</comment>
<feature type="compositionally biased region" description="Low complexity" evidence="7">
    <location>
        <begin position="1"/>
        <end position="18"/>
    </location>
</feature>
<dbReference type="PANTHER" id="PTHR43275:SF1">
    <property type="entry name" value="D-MALATE DEHYDROGENASE [DECARBOXYLATING]"/>
    <property type="match status" value="1"/>
</dbReference>
<evidence type="ECO:0000256" key="7">
    <source>
        <dbReference type="SAM" id="MobiDB-lite"/>
    </source>
</evidence>
<dbReference type="SUPFAM" id="SSF53659">
    <property type="entry name" value="Isocitrate/Isopropylmalate dehydrogenase-like"/>
    <property type="match status" value="1"/>
</dbReference>
<dbReference type="EMBL" id="JAVREQ010000002">
    <property type="protein sequence ID" value="MDT0378180.1"/>
    <property type="molecule type" value="Genomic_DNA"/>
</dbReference>
<comment type="caution">
    <text evidence="9">The sequence shown here is derived from an EMBL/GenBank/DDBJ whole genome shotgun (WGS) entry which is preliminary data.</text>
</comment>
<evidence type="ECO:0000256" key="2">
    <source>
        <dbReference type="ARBA" id="ARBA00001946"/>
    </source>
</evidence>
<gene>
    <name evidence="9" type="ORF">RM572_05235</name>
</gene>
<dbReference type="RefSeq" id="WP_311672073.1">
    <property type="nucleotide sequence ID" value="NZ_JAVREQ010000002.1"/>
</dbReference>
<dbReference type="InterPro" id="IPR024084">
    <property type="entry name" value="IsoPropMal-DH-like_dom"/>
</dbReference>
<dbReference type="Proteomes" id="UP001183414">
    <property type="component" value="Unassembled WGS sequence"/>
</dbReference>
<dbReference type="InterPro" id="IPR050501">
    <property type="entry name" value="ICDH/IPMDH"/>
</dbReference>
<evidence type="ECO:0000256" key="6">
    <source>
        <dbReference type="ARBA" id="ARBA00023211"/>
    </source>
</evidence>
<evidence type="ECO:0000313" key="10">
    <source>
        <dbReference type="Proteomes" id="UP001183414"/>
    </source>
</evidence>
<feature type="domain" description="Isopropylmalate dehydrogenase-like" evidence="8">
    <location>
        <begin position="35"/>
        <end position="382"/>
    </location>
</feature>
<proteinExistence type="predicted"/>
<dbReference type="PANTHER" id="PTHR43275">
    <property type="entry name" value="D-MALATE DEHYDROGENASE [DECARBOXYLATING]"/>
    <property type="match status" value="1"/>
</dbReference>
<evidence type="ECO:0000313" key="9">
    <source>
        <dbReference type="EMBL" id="MDT0378180.1"/>
    </source>
</evidence>
<keyword evidence="3" id="KW-0479">Metal-binding</keyword>
<accession>A0ABU2NMI1</accession>
<evidence type="ECO:0000259" key="8">
    <source>
        <dbReference type="SMART" id="SM01329"/>
    </source>
</evidence>
<keyword evidence="6" id="KW-0464">Manganese</keyword>
<keyword evidence="4" id="KW-0560">Oxidoreductase</keyword>
<feature type="compositionally biased region" description="Pro residues" evidence="7">
    <location>
        <begin position="19"/>
        <end position="29"/>
    </location>
</feature>